<reference evidence="2 3" key="1">
    <citation type="journal article" date="2012" name="Science">
        <title>The Paleozoic origin of enzymatic lignin decomposition reconstructed from 31 fungal genomes.</title>
        <authorList>
            <person name="Floudas D."/>
            <person name="Binder M."/>
            <person name="Riley R."/>
            <person name="Barry K."/>
            <person name="Blanchette R.A."/>
            <person name="Henrissat B."/>
            <person name="Martinez A.T."/>
            <person name="Otillar R."/>
            <person name="Spatafora J.W."/>
            <person name="Yadav J.S."/>
            <person name="Aerts A."/>
            <person name="Benoit I."/>
            <person name="Boyd A."/>
            <person name="Carlson A."/>
            <person name="Copeland A."/>
            <person name="Coutinho P.M."/>
            <person name="de Vries R.P."/>
            <person name="Ferreira P."/>
            <person name="Findley K."/>
            <person name="Foster B."/>
            <person name="Gaskell J."/>
            <person name="Glotzer D."/>
            <person name="Gorecki P."/>
            <person name="Heitman J."/>
            <person name="Hesse C."/>
            <person name="Hori C."/>
            <person name="Igarashi K."/>
            <person name="Jurgens J.A."/>
            <person name="Kallen N."/>
            <person name="Kersten P."/>
            <person name="Kohler A."/>
            <person name="Kuees U."/>
            <person name="Kumar T.K.A."/>
            <person name="Kuo A."/>
            <person name="LaButti K."/>
            <person name="Larrondo L.F."/>
            <person name="Lindquist E."/>
            <person name="Ling A."/>
            <person name="Lombard V."/>
            <person name="Lucas S."/>
            <person name="Lundell T."/>
            <person name="Martin R."/>
            <person name="McLaughlin D.J."/>
            <person name="Morgenstern I."/>
            <person name="Morin E."/>
            <person name="Murat C."/>
            <person name="Nagy L.G."/>
            <person name="Nolan M."/>
            <person name="Ohm R.A."/>
            <person name="Patyshakuliyeva A."/>
            <person name="Rokas A."/>
            <person name="Ruiz-Duenas F.J."/>
            <person name="Sabat G."/>
            <person name="Salamov A."/>
            <person name="Samejima M."/>
            <person name="Schmutz J."/>
            <person name="Slot J.C."/>
            <person name="St John F."/>
            <person name="Stenlid J."/>
            <person name="Sun H."/>
            <person name="Sun S."/>
            <person name="Syed K."/>
            <person name="Tsang A."/>
            <person name="Wiebenga A."/>
            <person name="Young D."/>
            <person name="Pisabarro A."/>
            <person name="Eastwood D.C."/>
            <person name="Martin F."/>
            <person name="Cullen D."/>
            <person name="Grigoriev I.V."/>
            <person name="Hibbett D.S."/>
        </authorList>
    </citation>
    <scope>NUCLEOTIDE SEQUENCE</scope>
    <source>
        <strain evidence="3">FP-58527</strain>
    </source>
</reference>
<feature type="compositionally biased region" description="Acidic residues" evidence="1">
    <location>
        <begin position="128"/>
        <end position="142"/>
    </location>
</feature>
<evidence type="ECO:0000256" key="1">
    <source>
        <dbReference type="SAM" id="MobiDB-lite"/>
    </source>
</evidence>
<organism evidence="2 3">
    <name type="scientific">Fomitopsis schrenkii</name>
    <name type="common">Brown rot fungus</name>
    <dbReference type="NCBI Taxonomy" id="2126942"/>
    <lineage>
        <taxon>Eukaryota</taxon>
        <taxon>Fungi</taxon>
        <taxon>Dikarya</taxon>
        <taxon>Basidiomycota</taxon>
        <taxon>Agaricomycotina</taxon>
        <taxon>Agaricomycetes</taxon>
        <taxon>Polyporales</taxon>
        <taxon>Fomitopsis</taxon>
    </lineage>
</organism>
<protein>
    <submittedName>
        <fullName evidence="2">Uncharacterized protein</fullName>
    </submittedName>
</protein>
<gene>
    <name evidence="2" type="ORF">FOMPIDRAFT_1054790</name>
</gene>
<feature type="region of interest" description="Disordered" evidence="1">
    <location>
        <begin position="1"/>
        <end position="114"/>
    </location>
</feature>
<name>S8DU92_FOMSC</name>
<feature type="region of interest" description="Disordered" evidence="1">
    <location>
        <begin position="127"/>
        <end position="170"/>
    </location>
</feature>
<keyword evidence="3" id="KW-1185">Reference proteome</keyword>
<feature type="compositionally biased region" description="Low complexity" evidence="1">
    <location>
        <begin position="84"/>
        <end position="101"/>
    </location>
</feature>
<dbReference type="HOGENOM" id="CLU_885770_0_0_1"/>
<sequence length="314" mass="32736">MDPAIVQQFKQSAVDYGPDTVVPSFVEPIGKARGREPPPSMEPVSGGAALPALDTYRPEPQQPQTFSPPPQAAQKRRASAGISAQPAKKQKANNAAAGAAMQKEKGKQKAKPASAKYTAAAAAAAAASDEDTANSDDEDSSVDEAAPPPRKPGTPVLRSRSMTVVTASGPSDRDISLEDFALRAHAANAHLMFLASDLAIKHALAESHIRLEATAAAANICRAWKDYYAAANVASKQGHTLPPPKLPQPPFAEIALAVPDVLNISAMVDSLVPFKSRFIEPAASVSTPGPSTPDLPRTGYLEPGSVSQPSESPE</sequence>
<feature type="region of interest" description="Disordered" evidence="1">
    <location>
        <begin position="283"/>
        <end position="314"/>
    </location>
</feature>
<dbReference type="EMBL" id="KE504223">
    <property type="protein sequence ID" value="EPS94788.1"/>
    <property type="molecule type" value="Genomic_DNA"/>
</dbReference>
<dbReference type="InParanoid" id="S8DU92"/>
<accession>S8DU92</accession>
<feature type="compositionally biased region" description="Polar residues" evidence="1">
    <location>
        <begin position="160"/>
        <end position="169"/>
    </location>
</feature>
<dbReference type="Proteomes" id="UP000015241">
    <property type="component" value="Unassembled WGS sequence"/>
</dbReference>
<proteinExistence type="predicted"/>
<dbReference type="AlphaFoldDB" id="S8DU92"/>
<feature type="compositionally biased region" description="Polar residues" evidence="1">
    <location>
        <begin position="305"/>
        <end position="314"/>
    </location>
</feature>
<evidence type="ECO:0000313" key="2">
    <source>
        <dbReference type="EMBL" id="EPS94788.1"/>
    </source>
</evidence>
<evidence type="ECO:0000313" key="3">
    <source>
        <dbReference type="Proteomes" id="UP000015241"/>
    </source>
</evidence>